<dbReference type="InterPro" id="IPR036871">
    <property type="entry name" value="PX_dom_sf"/>
</dbReference>
<accession>A0AAJ7WNA1</accession>
<dbReference type="Pfam" id="PF00787">
    <property type="entry name" value="PX"/>
    <property type="match status" value="1"/>
</dbReference>
<evidence type="ECO:0000313" key="7">
    <source>
        <dbReference type="Proteomes" id="UP001318040"/>
    </source>
</evidence>
<dbReference type="RefSeq" id="XP_032803870.1">
    <property type="nucleotide sequence ID" value="XM_032947979.1"/>
</dbReference>
<dbReference type="GO" id="GO:0042147">
    <property type="term" value="P:retrograde transport, endosome to Golgi"/>
    <property type="evidence" value="ECO:0007669"/>
    <property type="project" value="TreeGrafter"/>
</dbReference>
<dbReference type="GO" id="GO:0005768">
    <property type="term" value="C:endosome"/>
    <property type="evidence" value="ECO:0007669"/>
    <property type="project" value="TreeGrafter"/>
</dbReference>
<comment type="function">
    <text evidence="4">Involved in several stages of intracellular trafficking.</text>
</comment>
<dbReference type="InterPro" id="IPR001683">
    <property type="entry name" value="PX_dom"/>
</dbReference>
<dbReference type="GO" id="GO:0015031">
    <property type="term" value="P:protein transport"/>
    <property type="evidence" value="ECO:0007669"/>
    <property type="project" value="UniProtKB-KW"/>
</dbReference>
<dbReference type="GO" id="GO:0005829">
    <property type="term" value="C:cytosol"/>
    <property type="evidence" value="ECO:0007669"/>
    <property type="project" value="GOC"/>
</dbReference>
<dbReference type="KEGG" id="pmrn:116939512"/>
<evidence type="ECO:0000256" key="2">
    <source>
        <dbReference type="ARBA" id="ARBA00022448"/>
    </source>
</evidence>
<sequence>MRHGGSVLPSPRLLLRGHGDERRREGRSVSIDLQGEPALRVSITDAVSERDRVLFTVCTKTILPAFKNSKVCVSRQHEDFVWLHDSYVENGTYAGFIIPPAPLRPDFSASRDKLHRLGQSEGTMTKEEFSRMKQEVEAEYLVVFKKTVAMHEGFLVRLATHPVLSQDSNLQVFLEYTHELNVRGKNKKEMLGGFFRNVVKSADELVVSGVEDIDEFMEHEKVFLVDYHLRIKDATTKADKMTKAHKNIAEDYLHISASFTSLATQDSRNLSKLYLCIADVLEKTRKLEGRAASDQDLKLSDLFRYYMKDSQAAKDLLYRRTRALVDYENANKALDRARTRNKDVAATESQQQTSLQRFEKLSSTGKQELKDFRCRRVLAFRKGLVELTELQLKHCKANLQVLQICLGQIQDAN</sequence>
<keyword evidence="7" id="KW-1185">Reference proteome</keyword>
<dbReference type="FunFam" id="3.30.1520.10:FF:000001">
    <property type="entry name" value="Sorting nexin"/>
    <property type="match status" value="1"/>
</dbReference>
<protein>
    <recommendedName>
        <fullName evidence="4">Sorting nexin</fullName>
    </recommendedName>
</protein>
<dbReference type="Gene3D" id="3.30.1520.10">
    <property type="entry name" value="Phox-like domain"/>
    <property type="match status" value="1"/>
</dbReference>
<feature type="domain" description="PX" evidence="6">
    <location>
        <begin position="33"/>
        <end position="180"/>
    </location>
</feature>
<dbReference type="CDD" id="cd07621">
    <property type="entry name" value="BAR_SNX5_6"/>
    <property type="match status" value="1"/>
</dbReference>
<dbReference type="InterPro" id="IPR014637">
    <property type="entry name" value="SNX5/SNX6/SNX32"/>
</dbReference>
<feature type="compositionally biased region" description="Basic and acidic residues" evidence="5">
    <location>
        <begin position="17"/>
        <end position="27"/>
    </location>
</feature>
<dbReference type="SUPFAM" id="SSF103657">
    <property type="entry name" value="BAR/IMD domain-like"/>
    <property type="match status" value="1"/>
</dbReference>
<dbReference type="InterPro" id="IPR015404">
    <property type="entry name" value="Vps5_C"/>
</dbReference>
<reference evidence="8" key="1">
    <citation type="submission" date="2025-08" db="UniProtKB">
        <authorList>
            <consortium name="RefSeq"/>
        </authorList>
    </citation>
    <scope>IDENTIFICATION</scope>
    <source>
        <tissue evidence="8">Sperm</tissue>
    </source>
</reference>
<dbReference type="PANTHER" id="PTHR45850:SF1">
    <property type="entry name" value="SORTING NEXIN 6, ISOFORM B"/>
    <property type="match status" value="1"/>
</dbReference>
<evidence type="ECO:0000259" key="6">
    <source>
        <dbReference type="PROSITE" id="PS50195"/>
    </source>
</evidence>
<dbReference type="PROSITE" id="PS50195">
    <property type="entry name" value="PX"/>
    <property type="match status" value="1"/>
</dbReference>
<dbReference type="FunFam" id="1.20.1270.60:FF:000008">
    <property type="entry name" value="Sorting nexin"/>
    <property type="match status" value="1"/>
</dbReference>
<comment type="similarity">
    <text evidence="1 4">Belongs to the sorting nexin family.</text>
</comment>
<dbReference type="Gene3D" id="1.20.1270.60">
    <property type="entry name" value="Arfaptin homology (AH) domain/BAR domain"/>
    <property type="match status" value="1"/>
</dbReference>
<keyword evidence="2 4" id="KW-0813">Transport</keyword>
<keyword evidence="3 4" id="KW-0653">Protein transport</keyword>
<feature type="region of interest" description="Disordered" evidence="5">
    <location>
        <begin position="1"/>
        <end position="27"/>
    </location>
</feature>
<organism evidence="7 8">
    <name type="scientific">Petromyzon marinus</name>
    <name type="common">Sea lamprey</name>
    <dbReference type="NCBI Taxonomy" id="7757"/>
    <lineage>
        <taxon>Eukaryota</taxon>
        <taxon>Metazoa</taxon>
        <taxon>Chordata</taxon>
        <taxon>Craniata</taxon>
        <taxon>Vertebrata</taxon>
        <taxon>Cyclostomata</taxon>
        <taxon>Hyperoartia</taxon>
        <taxon>Petromyzontiformes</taxon>
        <taxon>Petromyzontidae</taxon>
        <taxon>Petromyzon</taxon>
    </lineage>
</organism>
<evidence type="ECO:0000256" key="1">
    <source>
        <dbReference type="ARBA" id="ARBA00010883"/>
    </source>
</evidence>
<evidence type="ECO:0000256" key="5">
    <source>
        <dbReference type="SAM" id="MobiDB-lite"/>
    </source>
</evidence>
<dbReference type="Proteomes" id="UP001318040">
    <property type="component" value="Chromosome 6"/>
</dbReference>
<name>A0AAJ7WNA1_PETMA</name>
<dbReference type="Pfam" id="PF09325">
    <property type="entry name" value="Vps5"/>
    <property type="match status" value="1"/>
</dbReference>
<proteinExistence type="inferred from homology"/>
<evidence type="ECO:0000313" key="8">
    <source>
        <dbReference type="RefSeq" id="XP_032803870.1"/>
    </source>
</evidence>
<dbReference type="PANTHER" id="PTHR45850">
    <property type="entry name" value="SORTING NEXIN FAMILY MEMBER"/>
    <property type="match status" value="1"/>
</dbReference>
<evidence type="ECO:0000256" key="3">
    <source>
        <dbReference type="ARBA" id="ARBA00022927"/>
    </source>
</evidence>
<dbReference type="InterPro" id="IPR027267">
    <property type="entry name" value="AH/BAR_dom_sf"/>
</dbReference>
<dbReference type="AlphaFoldDB" id="A0AAJ7WNA1"/>
<dbReference type="GeneID" id="116939512"/>
<evidence type="ECO:0000256" key="4">
    <source>
        <dbReference type="PIRNR" id="PIRNR036924"/>
    </source>
</evidence>
<dbReference type="GO" id="GO:0035091">
    <property type="term" value="F:phosphatidylinositol binding"/>
    <property type="evidence" value="ECO:0007669"/>
    <property type="project" value="UniProtKB-UniRule"/>
</dbReference>
<dbReference type="SUPFAM" id="SSF64268">
    <property type="entry name" value="PX domain"/>
    <property type="match status" value="1"/>
</dbReference>
<gene>
    <name evidence="8" type="primary">LOC116939512</name>
</gene>
<dbReference type="PIRSF" id="PIRSF036924">
    <property type="entry name" value="Snx5_Snx6"/>
    <property type="match status" value="1"/>
</dbReference>